<reference evidence="2 3" key="2">
    <citation type="submission" date="2020-03" db="EMBL/GenBank/DDBJ databases">
        <title>Kangsaoukella pontilimi gen. nov., sp. nov., a new member of the family Rhodobacteraceae isolated from a tidal mudflat.</title>
        <authorList>
            <person name="Kim I.S."/>
        </authorList>
    </citation>
    <scope>NUCLEOTIDE SEQUENCE [LARGE SCALE GENOMIC DNA]</scope>
    <source>
        <strain evidence="2 3">GH1-50</strain>
    </source>
</reference>
<organism evidence="2 3">
    <name type="scientific">Kangsaoukella pontilimi</name>
    <dbReference type="NCBI Taxonomy" id="2691042"/>
    <lineage>
        <taxon>Bacteria</taxon>
        <taxon>Pseudomonadati</taxon>
        <taxon>Pseudomonadota</taxon>
        <taxon>Alphaproteobacteria</taxon>
        <taxon>Rhodobacterales</taxon>
        <taxon>Paracoccaceae</taxon>
        <taxon>Kangsaoukella</taxon>
    </lineage>
</organism>
<gene>
    <name evidence="2" type="ORF">GQ651_17570</name>
</gene>
<dbReference type="AlphaFoldDB" id="A0A7C9MSW0"/>
<comment type="caution">
    <text evidence="2">The sequence shown here is derived from an EMBL/GenBank/DDBJ whole genome shotgun (WGS) entry which is preliminary data.</text>
</comment>
<reference evidence="2 3" key="1">
    <citation type="submission" date="2019-12" db="EMBL/GenBank/DDBJ databases">
        <authorList>
            <person name="Lee S.D."/>
        </authorList>
    </citation>
    <scope>NUCLEOTIDE SEQUENCE [LARGE SCALE GENOMIC DNA]</scope>
    <source>
        <strain evidence="2 3">GH1-50</strain>
    </source>
</reference>
<evidence type="ECO:0000313" key="2">
    <source>
        <dbReference type="EMBL" id="MXQ09657.1"/>
    </source>
</evidence>
<keyword evidence="1" id="KW-0472">Membrane</keyword>
<protein>
    <submittedName>
        <fullName evidence="2">Uncharacterized protein</fullName>
    </submittedName>
</protein>
<dbReference type="RefSeq" id="WP_160765585.1">
    <property type="nucleotide sequence ID" value="NZ_WUPT01000004.1"/>
</dbReference>
<keyword evidence="1" id="KW-1133">Transmembrane helix</keyword>
<evidence type="ECO:0000256" key="1">
    <source>
        <dbReference type="SAM" id="Phobius"/>
    </source>
</evidence>
<name>A0A7C9MSW0_9RHOB</name>
<feature type="transmembrane region" description="Helical" evidence="1">
    <location>
        <begin position="16"/>
        <end position="37"/>
    </location>
</feature>
<feature type="transmembrane region" description="Helical" evidence="1">
    <location>
        <begin position="49"/>
        <end position="68"/>
    </location>
</feature>
<sequence length="76" mass="8207">MIGVVAAGALRRGFPLGWPVIAALMTLPWVPLLYPSVWMGPWHPALPDVLLALTVAALGILAVLEWGLRRLGRRTA</sequence>
<dbReference type="EMBL" id="WUPT01000004">
    <property type="protein sequence ID" value="MXQ09657.1"/>
    <property type="molecule type" value="Genomic_DNA"/>
</dbReference>
<evidence type="ECO:0000313" key="3">
    <source>
        <dbReference type="Proteomes" id="UP000480350"/>
    </source>
</evidence>
<dbReference type="Proteomes" id="UP000480350">
    <property type="component" value="Unassembled WGS sequence"/>
</dbReference>
<proteinExistence type="predicted"/>
<keyword evidence="3" id="KW-1185">Reference proteome</keyword>
<keyword evidence="1" id="KW-0812">Transmembrane</keyword>
<accession>A0A7C9MSW0</accession>